<name>M7ZP74_TRIUA</name>
<feature type="region of interest" description="Disordered" evidence="3">
    <location>
        <begin position="1"/>
        <end position="99"/>
    </location>
</feature>
<organism evidence="5">
    <name type="scientific">Triticum urartu</name>
    <name type="common">Red wild einkorn</name>
    <name type="synonym">Crithodium urartu</name>
    <dbReference type="NCBI Taxonomy" id="4572"/>
    <lineage>
        <taxon>Eukaryota</taxon>
        <taxon>Viridiplantae</taxon>
        <taxon>Streptophyta</taxon>
        <taxon>Embryophyta</taxon>
        <taxon>Tracheophyta</taxon>
        <taxon>Spermatophyta</taxon>
        <taxon>Magnoliopsida</taxon>
        <taxon>Liliopsida</taxon>
        <taxon>Poales</taxon>
        <taxon>Poaceae</taxon>
        <taxon>BOP clade</taxon>
        <taxon>Pooideae</taxon>
        <taxon>Triticodae</taxon>
        <taxon>Triticeae</taxon>
        <taxon>Triticinae</taxon>
        <taxon>Triticum</taxon>
    </lineage>
</organism>
<comment type="similarity">
    <text evidence="2">Belongs to the 3-beta-HSD family.</text>
</comment>
<dbReference type="AlphaFoldDB" id="M7ZP74"/>
<feature type="compositionally biased region" description="Basic and acidic residues" evidence="3">
    <location>
        <begin position="76"/>
        <end position="99"/>
    </location>
</feature>
<proteinExistence type="inferred from homology"/>
<dbReference type="eggNOG" id="KOG1502">
    <property type="taxonomic scope" value="Eukaryota"/>
</dbReference>
<dbReference type="InterPro" id="IPR036291">
    <property type="entry name" value="NAD(P)-bd_dom_sf"/>
</dbReference>
<dbReference type="STRING" id="4572.M7ZP74"/>
<dbReference type="InterPro" id="IPR002225">
    <property type="entry name" value="3Beta_OHSteriod_DH/Estase"/>
</dbReference>
<dbReference type="PANTHER" id="PTHR10366:SF696">
    <property type="entry name" value="OS07G0601900 PROTEIN"/>
    <property type="match status" value="1"/>
</dbReference>
<dbReference type="PANTHER" id="PTHR10366">
    <property type="entry name" value="NAD DEPENDENT EPIMERASE/DEHYDRATASE"/>
    <property type="match status" value="1"/>
</dbReference>
<feature type="compositionally biased region" description="Basic and acidic residues" evidence="3">
    <location>
        <begin position="17"/>
        <end position="42"/>
    </location>
</feature>
<dbReference type="SUPFAM" id="SSF51735">
    <property type="entry name" value="NAD(P)-binding Rossmann-fold domains"/>
    <property type="match status" value="1"/>
</dbReference>
<reference evidence="5" key="1">
    <citation type="journal article" date="2013" name="Nature">
        <title>Draft genome of the wheat A-genome progenitor Triticum urartu.</title>
        <authorList>
            <person name="Ling H.Q."/>
            <person name="Zhao S."/>
            <person name="Liu D."/>
            <person name="Wang J."/>
            <person name="Sun H."/>
            <person name="Zhang C."/>
            <person name="Fan H."/>
            <person name="Li D."/>
            <person name="Dong L."/>
            <person name="Tao Y."/>
            <person name="Gao C."/>
            <person name="Wu H."/>
            <person name="Li Y."/>
            <person name="Cui Y."/>
            <person name="Guo X."/>
            <person name="Zheng S."/>
            <person name="Wang B."/>
            <person name="Yu K."/>
            <person name="Liang Q."/>
            <person name="Yang W."/>
            <person name="Lou X."/>
            <person name="Chen J."/>
            <person name="Feng M."/>
            <person name="Jian J."/>
            <person name="Zhang X."/>
            <person name="Luo G."/>
            <person name="Jiang Y."/>
            <person name="Liu J."/>
            <person name="Wang Z."/>
            <person name="Sha Y."/>
            <person name="Zhang B."/>
            <person name="Wu H."/>
            <person name="Tang D."/>
            <person name="Shen Q."/>
            <person name="Xue P."/>
            <person name="Zou S."/>
            <person name="Wang X."/>
            <person name="Liu X."/>
            <person name="Wang F."/>
            <person name="Yang Y."/>
            <person name="An X."/>
            <person name="Dong Z."/>
            <person name="Zhang K."/>
            <person name="Zhang X."/>
            <person name="Luo M.C."/>
            <person name="Dvorak J."/>
            <person name="Tong Y."/>
            <person name="Wang J."/>
            <person name="Yang H."/>
            <person name="Li Z."/>
            <person name="Wang D."/>
            <person name="Zhang A."/>
            <person name="Wang J."/>
        </authorList>
    </citation>
    <scope>NUCLEOTIDE SEQUENCE</scope>
</reference>
<dbReference type="Pfam" id="PF01073">
    <property type="entry name" value="3Beta_HSD"/>
    <property type="match status" value="1"/>
</dbReference>
<evidence type="ECO:0000256" key="1">
    <source>
        <dbReference type="ARBA" id="ARBA00023002"/>
    </source>
</evidence>
<dbReference type="EMBL" id="KD088724">
    <property type="protein sequence ID" value="EMS61922.1"/>
    <property type="molecule type" value="Genomic_DNA"/>
</dbReference>
<evidence type="ECO:0000313" key="5">
    <source>
        <dbReference type="EMBL" id="EMS61922.1"/>
    </source>
</evidence>
<feature type="domain" description="3-beta hydroxysteroid dehydrogenase/isomerase" evidence="4">
    <location>
        <begin position="114"/>
        <end position="240"/>
    </location>
</feature>
<sequence length="393" mass="42863">MDGSATAEAAGVASCGRRLEQSSDERAKGRRGDGLGGRERAQGVRIRGAMPGSGRSRTGDDELGSRSSIAAAAPVEWERGRCERREEKETGRGRDEKKTGLLRSLPSAAERLVLFEADIYDAASFEPAIQGCEFVFLVATPLLHDSSSTKYKNITEAIVDATRIILQQCERSKTVRRVIHTASVTAASPLKEDGDGYKDSMNESCWSPLNLSYGYSNVHLDAYVSSKRLSEEELLGYNDKSEGRAFEVVTLACGLVGGDTIQPILWSSIPVVVAPLTGNEMHHNSLKFIQALCGSVPLVHIEDVCEAHLFCMDQPSVAGRFLCAVGYPNMEDYLARFAARYPEHKILLKKVAGEGVRVKGDSSKLVDLGFRFKYGVEETLDCSVECAKRMGEL</sequence>
<evidence type="ECO:0000256" key="2">
    <source>
        <dbReference type="RuleBase" id="RU004475"/>
    </source>
</evidence>
<evidence type="ECO:0000256" key="3">
    <source>
        <dbReference type="SAM" id="MobiDB-lite"/>
    </source>
</evidence>
<dbReference type="InterPro" id="IPR050425">
    <property type="entry name" value="NAD(P)_dehydrat-like"/>
</dbReference>
<dbReference type="GO" id="GO:0006694">
    <property type="term" value="P:steroid biosynthetic process"/>
    <property type="evidence" value="ECO:0007669"/>
    <property type="project" value="InterPro"/>
</dbReference>
<dbReference type="OMA" id="HMEDVCE"/>
<dbReference type="GO" id="GO:0016616">
    <property type="term" value="F:oxidoreductase activity, acting on the CH-OH group of donors, NAD or NADP as acceptor"/>
    <property type="evidence" value="ECO:0007669"/>
    <property type="project" value="InterPro"/>
</dbReference>
<dbReference type="Gene3D" id="3.40.50.720">
    <property type="entry name" value="NAD(P)-binding Rossmann-like Domain"/>
    <property type="match status" value="1"/>
</dbReference>
<keyword evidence="1 2" id="KW-0560">Oxidoreductase</keyword>
<accession>M7ZP74</accession>
<evidence type="ECO:0000259" key="4">
    <source>
        <dbReference type="Pfam" id="PF01073"/>
    </source>
</evidence>
<gene>
    <name evidence="5" type="ORF">TRIUR3_27721</name>
</gene>
<protein>
    <submittedName>
        <fullName evidence="5">Anthocyanidin reductase</fullName>
    </submittedName>
</protein>